<dbReference type="AlphaFoldDB" id="W9C5Z7"/>
<accession>W9C5Z7</accession>
<keyword evidence="3" id="KW-1185">Reference proteome</keyword>
<organism evidence="2 3">
    <name type="scientific">Sclerotinia borealis (strain F-4128)</name>
    <dbReference type="NCBI Taxonomy" id="1432307"/>
    <lineage>
        <taxon>Eukaryota</taxon>
        <taxon>Fungi</taxon>
        <taxon>Dikarya</taxon>
        <taxon>Ascomycota</taxon>
        <taxon>Pezizomycotina</taxon>
        <taxon>Leotiomycetes</taxon>
        <taxon>Helotiales</taxon>
        <taxon>Sclerotiniaceae</taxon>
        <taxon>Sclerotinia</taxon>
    </lineage>
</organism>
<dbReference type="OrthoDB" id="3520682at2759"/>
<reference evidence="2 3" key="1">
    <citation type="journal article" date="2014" name="Genome Announc.">
        <title>Draft genome sequence of Sclerotinia borealis, a psychrophilic plant pathogenic fungus.</title>
        <authorList>
            <person name="Mardanov A.V."/>
            <person name="Beletsky A.V."/>
            <person name="Kadnikov V.V."/>
            <person name="Ignatov A.N."/>
            <person name="Ravin N.V."/>
        </authorList>
    </citation>
    <scope>NUCLEOTIDE SEQUENCE [LARGE SCALE GENOMIC DNA]</scope>
    <source>
        <strain evidence="3">F-4157</strain>
    </source>
</reference>
<protein>
    <recommendedName>
        <fullName evidence="4">BTB domain-containing protein</fullName>
    </recommendedName>
</protein>
<sequence>MILHIYFQQIYMELRTVFINPILETPFSETGSTWSSVNTPDSAQSLANRLAAITVSQAPISSTDSTWDGVKTPDTAQSTSNKLAEDERSAAAYMMSTFSWEKVLSKREWDFAIEVGRDGKSWLLRSTLVRKERKLFDKIFGKYGLMDPTKFPAASLLDDDNDVFGMFLTWATARNMKPLNRYKLFQIQNCTREDRLRTIDTLLRLIYFADKYALDVFQDEVLRLLIEATKEERSPLGIYHVRQCHENTSPKSKTRLFLIDLIAFIVQENESERPWEERKTSVDCDLAQSNEELLVDLLDLLEGREIRASDGHVTDPREALDCVYHQYGSGEECPRDVCDSVIENKDFMTDYYW</sequence>
<evidence type="ECO:0000313" key="2">
    <source>
        <dbReference type="EMBL" id="ESZ91168.1"/>
    </source>
</evidence>
<comment type="caution">
    <text evidence="2">The sequence shown here is derived from an EMBL/GenBank/DDBJ whole genome shotgun (WGS) entry which is preliminary data.</text>
</comment>
<dbReference type="HOGENOM" id="CLU_811304_0_0_1"/>
<name>W9C5Z7_SCLBF</name>
<feature type="region of interest" description="Disordered" evidence="1">
    <location>
        <begin position="62"/>
        <end position="81"/>
    </location>
</feature>
<proteinExistence type="predicted"/>
<evidence type="ECO:0008006" key="4">
    <source>
        <dbReference type="Google" id="ProtNLM"/>
    </source>
</evidence>
<evidence type="ECO:0000313" key="3">
    <source>
        <dbReference type="Proteomes" id="UP000019487"/>
    </source>
</evidence>
<dbReference type="Proteomes" id="UP000019487">
    <property type="component" value="Unassembled WGS sequence"/>
</dbReference>
<evidence type="ECO:0000256" key="1">
    <source>
        <dbReference type="SAM" id="MobiDB-lite"/>
    </source>
</evidence>
<gene>
    <name evidence="2" type="ORF">SBOR_8455</name>
</gene>
<dbReference type="EMBL" id="AYSA01000535">
    <property type="protein sequence ID" value="ESZ91168.1"/>
    <property type="molecule type" value="Genomic_DNA"/>
</dbReference>